<accession>A0A2P2PYG9</accession>
<protein>
    <submittedName>
        <fullName evidence="1">Uncharacterized protein</fullName>
    </submittedName>
</protein>
<reference evidence="1" key="1">
    <citation type="submission" date="2018-02" db="EMBL/GenBank/DDBJ databases">
        <title>Rhizophora mucronata_Transcriptome.</title>
        <authorList>
            <person name="Meera S.P."/>
            <person name="Sreeshan A."/>
            <person name="Augustine A."/>
        </authorList>
    </citation>
    <scope>NUCLEOTIDE SEQUENCE</scope>
    <source>
        <tissue evidence="1">Leaf</tissue>
    </source>
</reference>
<name>A0A2P2PYG9_RHIMU</name>
<proteinExistence type="predicted"/>
<organism evidence="1">
    <name type="scientific">Rhizophora mucronata</name>
    <name type="common">Asiatic mangrove</name>
    <dbReference type="NCBI Taxonomy" id="61149"/>
    <lineage>
        <taxon>Eukaryota</taxon>
        <taxon>Viridiplantae</taxon>
        <taxon>Streptophyta</taxon>
        <taxon>Embryophyta</taxon>
        <taxon>Tracheophyta</taxon>
        <taxon>Spermatophyta</taxon>
        <taxon>Magnoliopsida</taxon>
        <taxon>eudicotyledons</taxon>
        <taxon>Gunneridae</taxon>
        <taxon>Pentapetalae</taxon>
        <taxon>rosids</taxon>
        <taxon>fabids</taxon>
        <taxon>Malpighiales</taxon>
        <taxon>Rhizophoraceae</taxon>
        <taxon>Rhizophora</taxon>
    </lineage>
</organism>
<dbReference type="EMBL" id="GGEC01079294">
    <property type="protein sequence ID" value="MBX59778.1"/>
    <property type="molecule type" value="Transcribed_RNA"/>
</dbReference>
<evidence type="ECO:0000313" key="1">
    <source>
        <dbReference type="EMBL" id="MBX59778.1"/>
    </source>
</evidence>
<dbReference type="AlphaFoldDB" id="A0A2P2PYG9"/>
<sequence length="29" mass="3430">MLQRMIYYLMHICSIFLLRGTGTKPDTVQ</sequence>